<organism evidence="2 3">
    <name type="scientific">Stylosanthes scabra</name>
    <dbReference type="NCBI Taxonomy" id="79078"/>
    <lineage>
        <taxon>Eukaryota</taxon>
        <taxon>Viridiplantae</taxon>
        <taxon>Streptophyta</taxon>
        <taxon>Embryophyta</taxon>
        <taxon>Tracheophyta</taxon>
        <taxon>Spermatophyta</taxon>
        <taxon>Magnoliopsida</taxon>
        <taxon>eudicotyledons</taxon>
        <taxon>Gunneridae</taxon>
        <taxon>Pentapetalae</taxon>
        <taxon>rosids</taxon>
        <taxon>fabids</taxon>
        <taxon>Fabales</taxon>
        <taxon>Fabaceae</taxon>
        <taxon>Papilionoideae</taxon>
        <taxon>50 kb inversion clade</taxon>
        <taxon>dalbergioids sensu lato</taxon>
        <taxon>Dalbergieae</taxon>
        <taxon>Pterocarpus clade</taxon>
        <taxon>Stylosanthes</taxon>
    </lineage>
</organism>
<keyword evidence="3" id="KW-1185">Reference proteome</keyword>
<evidence type="ECO:0000313" key="2">
    <source>
        <dbReference type="EMBL" id="MED6126785.1"/>
    </source>
</evidence>
<feature type="compositionally biased region" description="Polar residues" evidence="1">
    <location>
        <begin position="60"/>
        <end position="70"/>
    </location>
</feature>
<protein>
    <submittedName>
        <fullName evidence="2">Uncharacterized protein</fullName>
    </submittedName>
</protein>
<feature type="compositionally biased region" description="Basic and acidic residues" evidence="1">
    <location>
        <begin position="92"/>
        <end position="103"/>
    </location>
</feature>
<dbReference type="EMBL" id="JASCZI010031448">
    <property type="protein sequence ID" value="MED6126785.1"/>
    <property type="molecule type" value="Genomic_DNA"/>
</dbReference>
<proteinExistence type="predicted"/>
<gene>
    <name evidence="2" type="ORF">PIB30_081882</name>
</gene>
<name>A0ABU6RS76_9FABA</name>
<feature type="compositionally biased region" description="Polar residues" evidence="1">
    <location>
        <begin position="80"/>
        <end position="91"/>
    </location>
</feature>
<dbReference type="Proteomes" id="UP001341840">
    <property type="component" value="Unassembled WGS sequence"/>
</dbReference>
<feature type="non-terminal residue" evidence="2">
    <location>
        <position position="103"/>
    </location>
</feature>
<comment type="caution">
    <text evidence="2">The sequence shown here is derived from an EMBL/GenBank/DDBJ whole genome shotgun (WGS) entry which is preliminary data.</text>
</comment>
<feature type="region of interest" description="Disordered" evidence="1">
    <location>
        <begin position="60"/>
        <end position="103"/>
    </location>
</feature>
<evidence type="ECO:0000256" key="1">
    <source>
        <dbReference type="SAM" id="MobiDB-lite"/>
    </source>
</evidence>
<accession>A0ABU6RS76</accession>
<evidence type="ECO:0000313" key="3">
    <source>
        <dbReference type="Proteomes" id="UP001341840"/>
    </source>
</evidence>
<reference evidence="2 3" key="1">
    <citation type="journal article" date="2023" name="Plants (Basel)">
        <title>Bridging the Gap: Combining Genomics and Transcriptomics Approaches to Understand Stylosanthes scabra, an Orphan Legume from the Brazilian Caatinga.</title>
        <authorList>
            <person name="Ferreira-Neto J.R.C."/>
            <person name="da Silva M.D."/>
            <person name="Binneck E."/>
            <person name="de Melo N.F."/>
            <person name="da Silva R.H."/>
            <person name="de Melo A.L.T.M."/>
            <person name="Pandolfi V."/>
            <person name="Bustamante F.O."/>
            <person name="Brasileiro-Vidal A.C."/>
            <person name="Benko-Iseppon A.M."/>
        </authorList>
    </citation>
    <scope>NUCLEOTIDE SEQUENCE [LARGE SCALE GENOMIC DNA]</scope>
    <source>
        <tissue evidence="2">Leaves</tissue>
    </source>
</reference>
<sequence>MSTSESQPPSSTTKIVESKHPDRCVYDFCKRFSITPKPHVALKIAMMRRNRRLAVIGIEDSSNSSCTGLDSDSKSDHECANTTSTLSGRTISNRETEGPHPRP</sequence>